<name>A0ABT1CR03_9HYPH</name>
<comment type="function">
    <text evidence="11">Peptidoglycan polymerase that catalyzes glycan chain elongation from lipid-linked precursors.</text>
</comment>
<dbReference type="InterPro" id="IPR001264">
    <property type="entry name" value="Glyco_trans_51"/>
</dbReference>
<evidence type="ECO:0000313" key="14">
    <source>
        <dbReference type="EMBL" id="MCO6408583.1"/>
    </source>
</evidence>
<evidence type="ECO:0000256" key="1">
    <source>
        <dbReference type="ARBA" id="ARBA00022475"/>
    </source>
</evidence>
<dbReference type="GO" id="GO:0016757">
    <property type="term" value="F:glycosyltransferase activity"/>
    <property type="evidence" value="ECO:0007669"/>
    <property type="project" value="UniProtKB-KW"/>
</dbReference>
<keyword evidence="9 11" id="KW-0472">Membrane</keyword>
<feature type="transmembrane region" description="Helical" evidence="11">
    <location>
        <begin position="28"/>
        <end position="50"/>
    </location>
</feature>
<keyword evidence="15" id="KW-1185">Reference proteome</keyword>
<dbReference type="Pfam" id="PF00912">
    <property type="entry name" value="Transgly"/>
    <property type="match status" value="1"/>
</dbReference>
<dbReference type="EMBL" id="JAAAML010000002">
    <property type="protein sequence ID" value="MCO6408583.1"/>
    <property type="molecule type" value="Genomic_DNA"/>
</dbReference>
<evidence type="ECO:0000256" key="6">
    <source>
        <dbReference type="ARBA" id="ARBA00022960"/>
    </source>
</evidence>
<dbReference type="InterPro" id="IPR036950">
    <property type="entry name" value="PBP_transglycosylase"/>
</dbReference>
<reference evidence="14 15" key="1">
    <citation type="submission" date="2020-01" db="EMBL/GenBank/DDBJ databases">
        <title>Genomes of bacteria type strains.</title>
        <authorList>
            <person name="Chen J."/>
            <person name="Zhu S."/>
            <person name="Yang J."/>
        </authorList>
    </citation>
    <scope>NUCLEOTIDE SEQUENCE [LARGE SCALE GENOMIC DNA]</scope>
    <source>
        <strain evidence="14 15">DSM 16655</strain>
    </source>
</reference>
<keyword evidence="2 11" id="KW-0997">Cell inner membrane</keyword>
<evidence type="ECO:0000256" key="9">
    <source>
        <dbReference type="ARBA" id="ARBA00023136"/>
    </source>
</evidence>
<keyword evidence="4 11" id="KW-0808">Transferase</keyword>
<evidence type="ECO:0000256" key="4">
    <source>
        <dbReference type="ARBA" id="ARBA00022679"/>
    </source>
</evidence>
<gene>
    <name evidence="11 14" type="primary">mtgA</name>
    <name evidence="14" type="ORF">GTW23_10395</name>
</gene>
<feature type="domain" description="Glycosyl transferase family 51" evidence="13">
    <location>
        <begin position="69"/>
        <end position="230"/>
    </location>
</feature>
<evidence type="ECO:0000256" key="7">
    <source>
        <dbReference type="ARBA" id="ARBA00022984"/>
    </source>
</evidence>
<comment type="subcellular location">
    <subcellularLocation>
        <location evidence="11">Cell inner membrane</location>
        <topology evidence="11">Single-pass membrane protein</topology>
    </subcellularLocation>
</comment>
<evidence type="ECO:0000256" key="3">
    <source>
        <dbReference type="ARBA" id="ARBA00022676"/>
    </source>
</evidence>
<dbReference type="PANTHER" id="PTHR30400:SF0">
    <property type="entry name" value="BIOSYNTHETIC PEPTIDOGLYCAN TRANSGLYCOSYLASE"/>
    <property type="match status" value="1"/>
</dbReference>
<comment type="similarity">
    <text evidence="11">Belongs to the glycosyltransferase 51 family.</text>
</comment>
<accession>A0ABT1CR03</accession>
<dbReference type="Gene3D" id="1.10.3810.10">
    <property type="entry name" value="Biosynthetic peptidoglycan transglycosylase-like"/>
    <property type="match status" value="1"/>
</dbReference>
<protein>
    <recommendedName>
        <fullName evidence="11">Biosynthetic peptidoglycan transglycosylase</fullName>
        <ecNumber evidence="11">2.4.99.28</ecNumber>
    </recommendedName>
    <alternativeName>
        <fullName evidence="11">Glycan polymerase</fullName>
    </alternativeName>
    <alternativeName>
        <fullName evidence="11">Peptidoglycan glycosyltransferase MtgA</fullName>
        <shortName evidence="11">PGT</shortName>
    </alternativeName>
</protein>
<dbReference type="InterPro" id="IPR023346">
    <property type="entry name" value="Lysozyme-like_dom_sf"/>
</dbReference>
<keyword evidence="1 11" id="KW-1003">Cell membrane</keyword>
<feature type="compositionally biased region" description="Polar residues" evidence="12">
    <location>
        <begin position="1"/>
        <end position="13"/>
    </location>
</feature>
<sequence length="248" mass="27561">MARQKTSPTSRSPQKPGKPPRRSLLRRLLLWCLALVLLLLLLPYLLIPLYKLPEIRPVSTLMLAETLSGRAYERQWVGFDDIAPVLVQSVMMSEDGQYCAHSGVDWEALNLVIDDALEGEVTRGASTIPMQTAKNLFLPSTRSVLRKALEIPIAMWMDVVWSKRRLMEIYLNIAEWAPGIYGIEAASQAYFGVPAAKLSARQAALLAVTLPNPIKRNAANPSRGMTRLAGVIEKRASQSGAYIKCLYD</sequence>
<comment type="caution">
    <text evidence="14">The sequence shown here is derived from an EMBL/GenBank/DDBJ whole genome shotgun (WGS) entry which is preliminary data.</text>
</comment>
<dbReference type="Proteomes" id="UP001320715">
    <property type="component" value="Unassembled WGS sequence"/>
</dbReference>
<keyword evidence="5 11" id="KW-0812">Transmembrane</keyword>
<keyword evidence="3 11" id="KW-0328">Glycosyltransferase</keyword>
<keyword evidence="10 11" id="KW-0961">Cell wall biogenesis/degradation</keyword>
<keyword evidence="6 11" id="KW-0133">Cell shape</keyword>
<feature type="region of interest" description="Disordered" evidence="12">
    <location>
        <begin position="1"/>
        <end position="21"/>
    </location>
</feature>
<evidence type="ECO:0000256" key="2">
    <source>
        <dbReference type="ARBA" id="ARBA00022519"/>
    </source>
</evidence>
<dbReference type="PANTHER" id="PTHR30400">
    <property type="entry name" value="MONOFUNCTIONAL BIOSYNTHETIC PEPTIDOGLYCAN TRANSGLYCOSYLASE"/>
    <property type="match status" value="1"/>
</dbReference>
<evidence type="ECO:0000256" key="10">
    <source>
        <dbReference type="ARBA" id="ARBA00023316"/>
    </source>
</evidence>
<evidence type="ECO:0000256" key="5">
    <source>
        <dbReference type="ARBA" id="ARBA00022692"/>
    </source>
</evidence>
<evidence type="ECO:0000256" key="12">
    <source>
        <dbReference type="SAM" id="MobiDB-lite"/>
    </source>
</evidence>
<dbReference type="HAMAP" id="MF_00766">
    <property type="entry name" value="PGT_MtgA"/>
    <property type="match status" value="1"/>
</dbReference>
<evidence type="ECO:0000313" key="15">
    <source>
        <dbReference type="Proteomes" id="UP001320715"/>
    </source>
</evidence>
<organism evidence="14 15">
    <name type="scientific">Hoeflea alexandrii</name>
    <dbReference type="NCBI Taxonomy" id="288436"/>
    <lineage>
        <taxon>Bacteria</taxon>
        <taxon>Pseudomonadati</taxon>
        <taxon>Pseudomonadota</taxon>
        <taxon>Alphaproteobacteria</taxon>
        <taxon>Hyphomicrobiales</taxon>
        <taxon>Rhizobiaceae</taxon>
        <taxon>Hoeflea</taxon>
    </lineage>
</organism>
<dbReference type="SUPFAM" id="SSF53955">
    <property type="entry name" value="Lysozyme-like"/>
    <property type="match status" value="1"/>
</dbReference>
<evidence type="ECO:0000256" key="8">
    <source>
        <dbReference type="ARBA" id="ARBA00022989"/>
    </source>
</evidence>
<dbReference type="NCBIfam" id="TIGR02070">
    <property type="entry name" value="mono_pep_trsgly"/>
    <property type="match status" value="1"/>
</dbReference>
<keyword evidence="7 11" id="KW-0573">Peptidoglycan synthesis</keyword>
<evidence type="ECO:0000259" key="13">
    <source>
        <dbReference type="Pfam" id="PF00912"/>
    </source>
</evidence>
<keyword evidence="8 11" id="KW-1133">Transmembrane helix</keyword>
<dbReference type="InterPro" id="IPR011812">
    <property type="entry name" value="Pep_trsgly"/>
</dbReference>
<proteinExistence type="inferred from homology"/>
<comment type="catalytic activity">
    <reaction evidence="11">
        <text>[GlcNAc-(1-&gt;4)-Mur2Ac(oyl-L-Ala-gamma-D-Glu-L-Lys-D-Ala-D-Ala)](n)-di-trans,octa-cis-undecaprenyl diphosphate + beta-D-GlcNAc-(1-&gt;4)-Mur2Ac(oyl-L-Ala-gamma-D-Glu-L-Lys-D-Ala-D-Ala)-di-trans,octa-cis-undecaprenyl diphosphate = [GlcNAc-(1-&gt;4)-Mur2Ac(oyl-L-Ala-gamma-D-Glu-L-Lys-D-Ala-D-Ala)](n+1)-di-trans,octa-cis-undecaprenyl diphosphate + di-trans,octa-cis-undecaprenyl diphosphate + H(+)</text>
        <dbReference type="Rhea" id="RHEA:23708"/>
        <dbReference type="Rhea" id="RHEA-COMP:9602"/>
        <dbReference type="Rhea" id="RHEA-COMP:9603"/>
        <dbReference type="ChEBI" id="CHEBI:15378"/>
        <dbReference type="ChEBI" id="CHEBI:58405"/>
        <dbReference type="ChEBI" id="CHEBI:60033"/>
        <dbReference type="ChEBI" id="CHEBI:78435"/>
        <dbReference type="EC" id="2.4.99.28"/>
    </reaction>
</comment>
<evidence type="ECO:0000256" key="11">
    <source>
        <dbReference type="HAMAP-Rule" id="MF_00766"/>
    </source>
</evidence>
<dbReference type="EC" id="2.4.99.28" evidence="11"/>
<comment type="pathway">
    <text evidence="11">Cell wall biogenesis; peptidoglycan biosynthesis.</text>
</comment>